<dbReference type="InterPro" id="IPR051319">
    <property type="entry name" value="Oligoribo/pAp-PDE_c-di-AMP_PDE"/>
</dbReference>
<dbReference type="Pfam" id="PF01368">
    <property type="entry name" value="DHH"/>
    <property type="match status" value="1"/>
</dbReference>
<reference evidence="4 5" key="1">
    <citation type="submission" date="2020-11" db="EMBL/GenBank/DDBJ databases">
        <title>Carbohydrate-dependent, anaerobic sulfur respiration: A novel catabolism in halophilic archaea.</title>
        <authorList>
            <person name="Sorokin D.Y."/>
            <person name="Messina E."/>
            <person name="Smedile F."/>
            <person name="La Cono V."/>
            <person name="Hallsworth J.E."/>
            <person name="Yakimov M.M."/>
        </authorList>
    </citation>
    <scope>NUCLEOTIDE SEQUENCE [LARGE SCALE GENOMIC DNA]</scope>
    <source>
        <strain evidence="4 5">HSR12-2</strain>
    </source>
</reference>
<dbReference type="AlphaFoldDB" id="A0A897N7B3"/>
<dbReference type="KEGG" id="hds:HSR122_2910"/>
<evidence type="ECO:0000256" key="1">
    <source>
        <dbReference type="SAM" id="Phobius"/>
    </source>
</evidence>
<dbReference type="GO" id="GO:0003676">
    <property type="term" value="F:nucleic acid binding"/>
    <property type="evidence" value="ECO:0007669"/>
    <property type="project" value="InterPro"/>
</dbReference>
<evidence type="ECO:0000313" key="4">
    <source>
        <dbReference type="EMBL" id="QSG10280.1"/>
    </source>
</evidence>
<gene>
    <name evidence="4" type="primary">nrnA4</name>
    <name evidence="4" type="ORF">HSR122_2910</name>
</gene>
<dbReference type="PANTHER" id="PTHR47618">
    <property type="entry name" value="BIFUNCTIONAL OLIGORIBONUCLEASE AND PAP PHOSPHATASE NRNA"/>
    <property type="match status" value="1"/>
</dbReference>
<proteinExistence type="predicted"/>
<keyword evidence="5" id="KW-1185">Reference proteome</keyword>
<evidence type="ECO:0000259" key="2">
    <source>
        <dbReference type="Pfam" id="PF01368"/>
    </source>
</evidence>
<keyword evidence="1" id="KW-0812">Transmembrane</keyword>
<keyword evidence="1" id="KW-0472">Membrane</keyword>
<sequence>MRGGRCDDLPLRPDVVDSVRSADRIGRLAEWGTFMIVGEPCSRMLPGDDGGVVPQIDAVTSLLGERPAVAVGAVLVVALVVGWALFSRRGRSPATRFRRVLDDHDEVAILLHPDPDPDAMASAMGVQSLAQAVETDATIHYPGQIRRPENRAFETVLEQDFEHVETVGDLETEAVVLVDHNEPRGFQGSEGVDPVAVVDHHPGEGTGEAFTDVRSEYGACATIIAEYLQELGWVPIDAEDGPTIPDALATGLLYGIQSDTKYLTNGCAPAEFDAAGFLYRGIDEELLNRVANPGVDAEVLEVKARAITSREVRNAFAVSDVEAVSNVDAVPEAADELLRLAGVTAVVIIGRRDETLHLSGRSRDDRVHMGKALKTAVEDIPMAQAGGHARMGGGQLSIEHMEGIGPGDGLSVEELRDRLFEAMTGELQ</sequence>
<dbReference type="PANTHER" id="PTHR47618:SF1">
    <property type="entry name" value="BIFUNCTIONAL OLIGORIBONUCLEASE AND PAP PHOSPHATASE NRNA"/>
    <property type="match status" value="1"/>
</dbReference>
<dbReference type="InterPro" id="IPR038763">
    <property type="entry name" value="DHH_sf"/>
</dbReference>
<evidence type="ECO:0000259" key="3">
    <source>
        <dbReference type="Pfam" id="PF02272"/>
    </source>
</evidence>
<dbReference type="EMBL" id="CP064788">
    <property type="protein sequence ID" value="QSG10280.1"/>
    <property type="molecule type" value="Genomic_DNA"/>
</dbReference>
<dbReference type="InterPro" id="IPR003156">
    <property type="entry name" value="DHHA1_dom"/>
</dbReference>
<name>A0A897N7B3_9EURY</name>
<dbReference type="Gene3D" id="3.90.1640.10">
    <property type="entry name" value="inorganic pyrophosphatase (n-terminal core)"/>
    <property type="match status" value="1"/>
</dbReference>
<evidence type="ECO:0000313" key="5">
    <source>
        <dbReference type="Proteomes" id="UP000662973"/>
    </source>
</evidence>
<feature type="domain" description="DDH" evidence="2">
    <location>
        <begin position="107"/>
        <end position="256"/>
    </location>
</feature>
<feature type="transmembrane region" description="Helical" evidence="1">
    <location>
        <begin position="68"/>
        <end position="86"/>
    </location>
</feature>
<dbReference type="InterPro" id="IPR001667">
    <property type="entry name" value="DDH_dom"/>
</dbReference>
<dbReference type="Pfam" id="PF02272">
    <property type="entry name" value="DHHA1"/>
    <property type="match status" value="1"/>
</dbReference>
<dbReference type="SUPFAM" id="SSF64182">
    <property type="entry name" value="DHH phosphoesterases"/>
    <property type="match status" value="1"/>
</dbReference>
<dbReference type="Proteomes" id="UP000662973">
    <property type="component" value="Chromosome"/>
</dbReference>
<protein>
    <submittedName>
        <fullName evidence="4">NanoRNase/pAp phosphatase</fullName>
    </submittedName>
</protein>
<feature type="domain" description="DHHA1" evidence="3">
    <location>
        <begin position="316"/>
        <end position="401"/>
    </location>
</feature>
<keyword evidence="1" id="KW-1133">Transmembrane helix</keyword>
<organism evidence="4 5">
    <name type="scientific">Halapricum desulfuricans</name>
    <dbReference type="NCBI Taxonomy" id="2841257"/>
    <lineage>
        <taxon>Archaea</taxon>
        <taxon>Methanobacteriati</taxon>
        <taxon>Methanobacteriota</taxon>
        <taxon>Stenosarchaea group</taxon>
        <taxon>Halobacteria</taxon>
        <taxon>Halobacteriales</taxon>
        <taxon>Haloarculaceae</taxon>
        <taxon>Halapricum</taxon>
    </lineage>
</organism>
<accession>A0A897N7B3</accession>